<dbReference type="RefSeq" id="WP_338293466.1">
    <property type="nucleotide sequence ID" value="NZ_AP027272.1"/>
</dbReference>
<evidence type="ECO:0000313" key="6">
    <source>
        <dbReference type="Proteomes" id="UP001333710"/>
    </source>
</evidence>
<evidence type="ECO:0000256" key="2">
    <source>
        <dbReference type="SAM" id="Coils"/>
    </source>
</evidence>
<dbReference type="PROSITE" id="PS50110">
    <property type="entry name" value="RESPONSE_REGULATORY"/>
    <property type="match status" value="1"/>
</dbReference>
<dbReference type="PROSITE" id="PS51832">
    <property type="entry name" value="HD_GYP"/>
    <property type="match status" value="1"/>
</dbReference>
<evidence type="ECO:0000313" key="5">
    <source>
        <dbReference type="EMBL" id="BDX07453.1"/>
    </source>
</evidence>
<dbReference type="SUPFAM" id="SSF52172">
    <property type="entry name" value="CheY-like"/>
    <property type="match status" value="1"/>
</dbReference>
<dbReference type="CDD" id="cd17569">
    <property type="entry name" value="REC_HupR-like"/>
    <property type="match status" value="1"/>
</dbReference>
<dbReference type="InterPro" id="IPR052020">
    <property type="entry name" value="Cyclic_di-GMP/3'3'-cGAMP_PDE"/>
</dbReference>
<dbReference type="KEGG" id="pmaw:MACH26_29740"/>
<dbReference type="InterPro" id="IPR001789">
    <property type="entry name" value="Sig_transdc_resp-reg_receiver"/>
</dbReference>
<accession>A0AA48HX23</accession>
<dbReference type="AlphaFoldDB" id="A0AA48HX23"/>
<gene>
    <name evidence="5" type="ORF">MACH26_29740</name>
</gene>
<name>A0AA48HX23_9ALTE</name>
<evidence type="ECO:0000259" key="4">
    <source>
        <dbReference type="PROSITE" id="PS51832"/>
    </source>
</evidence>
<dbReference type="InterPro" id="IPR037522">
    <property type="entry name" value="HD_GYP_dom"/>
</dbReference>
<feature type="modified residue" description="4-aspartylphosphate" evidence="1">
    <location>
        <position position="57"/>
    </location>
</feature>
<evidence type="ECO:0000256" key="1">
    <source>
        <dbReference type="PROSITE-ProRule" id="PRU00169"/>
    </source>
</evidence>
<evidence type="ECO:0000259" key="3">
    <source>
        <dbReference type="PROSITE" id="PS50110"/>
    </source>
</evidence>
<dbReference type="EMBL" id="AP027272">
    <property type="protein sequence ID" value="BDX07453.1"/>
    <property type="molecule type" value="Genomic_DNA"/>
</dbReference>
<keyword evidence="1" id="KW-0597">Phosphoprotein</keyword>
<feature type="domain" description="Response regulatory" evidence="3">
    <location>
        <begin position="8"/>
        <end position="123"/>
    </location>
</feature>
<dbReference type="GO" id="GO:0000160">
    <property type="term" value="P:phosphorelay signal transduction system"/>
    <property type="evidence" value="ECO:0007669"/>
    <property type="project" value="InterPro"/>
</dbReference>
<dbReference type="PANTHER" id="PTHR45228">
    <property type="entry name" value="CYCLIC DI-GMP PHOSPHODIESTERASE TM_0186-RELATED"/>
    <property type="match status" value="1"/>
</dbReference>
<organism evidence="5 6">
    <name type="scientific">Planctobacterium marinum</name>
    <dbReference type="NCBI Taxonomy" id="1631968"/>
    <lineage>
        <taxon>Bacteria</taxon>
        <taxon>Pseudomonadati</taxon>
        <taxon>Pseudomonadota</taxon>
        <taxon>Gammaproteobacteria</taxon>
        <taxon>Alteromonadales</taxon>
        <taxon>Alteromonadaceae</taxon>
        <taxon>Planctobacterium</taxon>
    </lineage>
</organism>
<dbReference type="Proteomes" id="UP001333710">
    <property type="component" value="Chromosome"/>
</dbReference>
<reference evidence="5" key="1">
    <citation type="submission" date="2023-01" db="EMBL/GenBank/DDBJ databases">
        <title>Complete genome sequence of Planctobacterium marinum strain Dej080120_11.</title>
        <authorList>
            <person name="Ueki S."/>
            <person name="Maruyama F."/>
        </authorList>
    </citation>
    <scope>NUCLEOTIDE SEQUENCE</scope>
    <source>
        <strain evidence="5">Dej080120_11</strain>
    </source>
</reference>
<keyword evidence="6" id="KW-1185">Reference proteome</keyword>
<feature type="coiled-coil region" evidence="2">
    <location>
        <begin position="125"/>
        <end position="163"/>
    </location>
</feature>
<protein>
    <submittedName>
        <fullName evidence="5">Two-component system response regulator</fullName>
    </submittedName>
</protein>
<sequence>MTNDNTPVVLFVDDEANILSSLKRIVRKKDYQSVFASSGAEALEIMQQQTVHLVVSDMKMPQMTGAQLFAKLVVKFPDTYRIILSGYADLASTIDAVNQGKIHRFLQKPWDNDMLLEAIDEGLELVRLKQANERLKSEISAQNKQLKTLNESLEEKVNLRTRQIQVALRKMQGQNKALEKVLYNLININPNLNGEFAKRVSTLARRMALKNQVKDPELREITLAGLLCEIGLISLDPFLYSKPFDELNHQQRGEFYSQTETASMILAPAEYMAGVARMLSQQFLPWSGAGESDAPAYTSIVPGARILHVARDYWGYRSKKIKDVELTHEQTLSQMKKQMGAKYEPELIELLSQLPEPVIEGEHKPRMKSADLQPGMKLKANLYTPEHIMLLAEGHEFTEQSIERVKQFEKSKEITLKLEAE</sequence>
<dbReference type="Pfam" id="PF13487">
    <property type="entry name" value="HD_5"/>
    <property type="match status" value="1"/>
</dbReference>
<dbReference type="Pfam" id="PF00072">
    <property type="entry name" value="Response_reg"/>
    <property type="match status" value="1"/>
</dbReference>
<keyword evidence="2" id="KW-0175">Coiled coil</keyword>
<dbReference type="Gene3D" id="1.10.3210.10">
    <property type="entry name" value="Hypothetical protein af1432"/>
    <property type="match status" value="1"/>
</dbReference>
<dbReference type="InterPro" id="IPR011006">
    <property type="entry name" value="CheY-like_superfamily"/>
</dbReference>
<dbReference type="Gene3D" id="3.40.50.2300">
    <property type="match status" value="1"/>
</dbReference>
<dbReference type="PANTHER" id="PTHR45228:SF8">
    <property type="entry name" value="TWO-COMPONENT RESPONSE REGULATOR-RELATED"/>
    <property type="match status" value="1"/>
</dbReference>
<dbReference type="SMART" id="SM00448">
    <property type="entry name" value="REC"/>
    <property type="match status" value="1"/>
</dbReference>
<feature type="domain" description="HD-GYP" evidence="4">
    <location>
        <begin position="171"/>
        <end position="367"/>
    </location>
</feature>
<proteinExistence type="predicted"/>